<dbReference type="RefSeq" id="WP_132300460.1">
    <property type="nucleotide sequence ID" value="NZ_CP170642.1"/>
</dbReference>
<keyword evidence="3" id="KW-1185">Reference proteome</keyword>
<dbReference type="InterPro" id="IPR007384">
    <property type="entry name" value="UCP006257"/>
</dbReference>
<dbReference type="SUPFAM" id="SSF158452">
    <property type="entry name" value="YqcC-like"/>
    <property type="match status" value="1"/>
</dbReference>
<dbReference type="GO" id="GO:0044010">
    <property type="term" value="P:single-species biofilm formation"/>
    <property type="evidence" value="ECO:0007669"/>
    <property type="project" value="TreeGrafter"/>
</dbReference>
<protein>
    <submittedName>
        <fullName evidence="2">Uncharacterized protein YqcC (DUF446 family)</fullName>
    </submittedName>
</protein>
<dbReference type="AlphaFoldDB" id="A0A4R1KY31"/>
<evidence type="ECO:0000313" key="3">
    <source>
        <dbReference type="Proteomes" id="UP000295496"/>
    </source>
</evidence>
<dbReference type="Pfam" id="PF04287">
    <property type="entry name" value="DUF446"/>
    <property type="match status" value="1"/>
</dbReference>
<comment type="caution">
    <text evidence="2">The sequence shown here is derived from an EMBL/GenBank/DDBJ whole genome shotgun (WGS) entry which is preliminary data.</text>
</comment>
<gene>
    <name evidence="2" type="ORF">EV692_0627</name>
</gene>
<dbReference type="Gene3D" id="1.20.1440.40">
    <property type="entry name" value="YqcC-like"/>
    <property type="match status" value="1"/>
</dbReference>
<feature type="domain" description="YqcC-like" evidence="1">
    <location>
        <begin position="10"/>
        <end position="104"/>
    </location>
</feature>
<evidence type="ECO:0000259" key="1">
    <source>
        <dbReference type="Pfam" id="PF04287"/>
    </source>
</evidence>
<reference evidence="2 3" key="1">
    <citation type="submission" date="2019-03" db="EMBL/GenBank/DDBJ databases">
        <title>Genomic Encyclopedia of Type Strains, Phase IV (KMG-IV): sequencing the most valuable type-strain genomes for metagenomic binning, comparative biology and taxonomic classification.</title>
        <authorList>
            <person name="Goeker M."/>
        </authorList>
    </citation>
    <scope>NUCLEOTIDE SEQUENCE [LARGE SCALE GENOMIC DNA]</scope>
    <source>
        <strain evidence="2 3">DSM 10053</strain>
    </source>
</reference>
<dbReference type="PANTHER" id="PTHR39586">
    <property type="entry name" value="CYTOPLASMIC PROTEIN-RELATED"/>
    <property type="match status" value="1"/>
</dbReference>
<organism evidence="2 3">
    <name type="scientific">Lonepinella koalarum</name>
    <dbReference type="NCBI Taxonomy" id="53417"/>
    <lineage>
        <taxon>Bacteria</taxon>
        <taxon>Pseudomonadati</taxon>
        <taxon>Pseudomonadota</taxon>
        <taxon>Gammaproteobacteria</taxon>
        <taxon>Pasteurellales</taxon>
        <taxon>Pasteurellaceae</taxon>
        <taxon>Lonepinella</taxon>
    </lineage>
</organism>
<dbReference type="PANTHER" id="PTHR39586:SF1">
    <property type="entry name" value="CYTOPLASMIC PROTEIN"/>
    <property type="match status" value="1"/>
</dbReference>
<dbReference type="InterPro" id="IPR023376">
    <property type="entry name" value="YqcC-like_dom"/>
</dbReference>
<dbReference type="EMBL" id="SMGJ01000002">
    <property type="protein sequence ID" value="TCK70358.1"/>
    <property type="molecule type" value="Genomic_DNA"/>
</dbReference>
<name>A0A4R1KY31_9PAST</name>
<proteinExistence type="predicted"/>
<dbReference type="InterPro" id="IPR036814">
    <property type="entry name" value="YqcC-like_sf"/>
</dbReference>
<dbReference type="PIRSF" id="PIRSF006257">
    <property type="entry name" value="UCP006257"/>
    <property type="match status" value="1"/>
</dbReference>
<dbReference type="Proteomes" id="UP000295496">
    <property type="component" value="Unassembled WGS sequence"/>
</dbReference>
<sequence>MAQLLHHKTKIHLRNLQKILQELDLWQTVPPSKQAFASQEPFAIDYMQAHEWLQWIFIPRMWALLESGAVLPSKIAISPYVEEALKEQERLGELLRPIIEIEKLLSQC</sequence>
<evidence type="ECO:0000313" key="2">
    <source>
        <dbReference type="EMBL" id="TCK70358.1"/>
    </source>
</evidence>
<accession>A0A4R1KY31</accession>